<dbReference type="EMBL" id="WUAV01000002">
    <property type="protein sequence ID" value="KAF1767664.1"/>
    <property type="molecule type" value="Genomic_DNA"/>
</dbReference>
<organism evidence="5 6">
    <name type="scientific">Caenorhabditis remanei</name>
    <name type="common">Caenorhabditis vulgaris</name>
    <dbReference type="NCBI Taxonomy" id="31234"/>
    <lineage>
        <taxon>Eukaryota</taxon>
        <taxon>Metazoa</taxon>
        <taxon>Ecdysozoa</taxon>
        <taxon>Nematoda</taxon>
        <taxon>Chromadorea</taxon>
        <taxon>Rhabditida</taxon>
        <taxon>Rhabditina</taxon>
        <taxon>Rhabditomorpha</taxon>
        <taxon>Rhabditoidea</taxon>
        <taxon>Rhabditidae</taxon>
        <taxon>Peloderinae</taxon>
        <taxon>Caenorhabditis</taxon>
    </lineage>
</organism>
<accession>A0A6A5HM26</accession>
<dbReference type="InterPro" id="IPR001304">
    <property type="entry name" value="C-type_lectin-like"/>
</dbReference>
<dbReference type="PROSITE" id="PS50041">
    <property type="entry name" value="C_TYPE_LECTIN_2"/>
    <property type="match status" value="1"/>
</dbReference>
<evidence type="ECO:0000313" key="5">
    <source>
        <dbReference type="EMBL" id="KAF1767664.1"/>
    </source>
</evidence>
<dbReference type="KEGG" id="crq:GCK72_007623"/>
<dbReference type="SUPFAM" id="SSF56436">
    <property type="entry name" value="C-type lectin-like"/>
    <property type="match status" value="2"/>
</dbReference>
<feature type="domain" description="C-type lectin" evidence="4">
    <location>
        <begin position="133"/>
        <end position="254"/>
    </location>
</feature>
<dbReference type="Gene3D" id="2.60.120.290">
    <property type="entry name" value="Spermadhesin, CUB domain"/>
    <property type="match status" value="1"/>
</dbReference>
<dbReference type="CTD" id="9805125"/>
<gene>
    <name evidence="5" type="ORF">GCK72_007623</name>
</gene>
<dbReference type="RefSeq" id="XP_053590529.1">
    <property type="nucleotide sequence ID" value="XM_053726335.1"/>
</dbReference>
<sequence>MTFKLATENILCYDAVRKSSKKNIRLYHYPLQDNRAVSTFAASAGATTVWLGMFCFATGNTTTCYHDDNSGPLSYNSFAAGNPAVAGNGGCVYMQTSGKTAGQWLSAPCEVVGMPFICEVPLTNADPTCTHNYNGWCYMASHEMQLATVNTTYVKAQSICQSNGGNMVSFHSKPEVDYVRAIYRTSGIQQIFVGAMAFLPDTFDWSDGSNWDFDYTDPLATSKGNCMTMDLSSRPNNGMWSETNCQNINYFLCKRKAGAAQPASTAKPMEEDEDNSVVEQEKPVNPKFVRTLKDSIKKQTELIDFSNCNSTLLMAPGTITSFGYPNTRPPITSCTWNIAALGPYRVGIYFTDFSTYNAVYIYDEFGNLITSPNGNMRPFQVLGATNVVKITHDSRYDAAYNYHGFTATILPF</sequence>
<dbReference type="GeneID" id="9805125"/>
<dbReference type="AlphaFoldDB" id="A0A6A5HM26"/>
<dbReference type="Pfam" id="PF00059">
    <property type="entry name" value="Lectin_C"/>
    <property type="match status" value="1"/>
</dbReference>
<dbReference type="CDD" id="cd00041">
    <property type="entry name" value="CUB"/>
    <property type="match status" value="1"/>
</dbReference>
<dbReference type="Proteomes" id="UP000483820">
    <property type="component" value="Chromosome II"/>
</dbReference>
<dbReference type="Gene3D" id="3.10.100.10">
    <property type="entry name" value="Mannose-Binding Protein A, subunit A"/>
    <property type="match status" value="2"/>
</dbReference>
<evidence type="ECO:0000259" key="4">
    <source>
        <dbReference type="PROSITE" id="PS50041"/>
    </source>
</evidence>
<evidence type="ECO:0000256" key="1">
    <source>
        <dbReference type="ARBA" id="ARBA00023157"/>
    </source>
</evidence>
<proteinExistence type="predicted"/>
<evidence type="ECO:0000259" key="3">
    <source>
        <dbReference type="PROSITE" id="PS01180"/>
    </source>
</evidence>
<dbReference type="SMART" id="SM00034">
    <property type="entry name" value="CLECT"/>
    <property type="match status" value="2"/>
</dbReference>
<comment type="caution">
    <text evidence="5">The sequence shown here is derived from an EMBL/GenBank/DDBJ whole genome shotgun (WGS) entry which is preliminary data.</text>
</comment>
<dbReference type="InterPro" id="IPR035914">
    <property type="entry name" value="Sperma_CUB_dom_sf"/>
</dbReference>
<dbReference type="CDD" id="cd00037">
    <property type="entry name" value="CLECT"/>
    <property type="match status" value="2"/>
</dbReference>
<reference evidence="5 6" key="1">
    <citation type="submission" date="2019-12" db="EMBL/GenBank/DDBJ databases">
        <title>Chromosome-level assembly of the Caenorhabditis remanei genome.</title>
        <authorList>
            <person name="Teterina A.A."/>
            <person name="Willis J.H."/>
            <person name="Phillips P.C."/>
        </authorList>
    </citation>
    <scope>NUCLEOTIDE SEQUENCE [LARGE SCALE GENOMIC DNA]</scope>
    <source>
        <strain evidence="5 6">PX506</strain>
        <tissue evidence="5">Whole organism</tissue>
    </source>
</reference>
<dbReference type="SMART" id="SM00042">
    <property type="entry name" value="CUB"/>
    <property type="match status" value="1"/>
</dbReference>
<evidence type="ECO:0000256" key="2">
    <source>
        <dbReference type="PROSITE-ProRule" id="PRU00059"/>
    </source>
</evidence>
<name>A0A6A5HM26_CAERE</name>
<comment type="caution">
    <text evidence="2">Lacks conserved residue(s) required for the propagation of feature annotation.</text>
</comment>
<feature type="domain" description="CUB" evidence="3">
    <location>
        <begin position="308"/>
        <end position="412"/>
    </location>
</feature>
<dbReference type="InterPro" id="IPR000859">
    <property type="entry name" value="CUB_dom"/>
</dbReference>
<evidence type="ECO:0008006" key="7">
    <source>
        <dbReference type="Google" id="ProtNLM"/>
    </source>
</evidence>
<protein>
    <recommendedName>
        <fullName evidence="7">C-type lectin domain-containing protein</fullName>
    </recommendedName>
</protein>
<dbReference type="Pfam" id="PF00431">
    <property type="entry name" value="CUB"/>
    <property type="match status" value="1"/>
</dbReference>
<dbReference type="SUPFAM" id="SSF49854">
    <property type="entry name" value="Spermadhesin, CUB domain"/>
    <property type="match status" value="1"/>
</dbReference>
<evidence type="ECO:0000313" key="6">
    <source>
        <dbReference type="Proteomes" id="UP000483820"/>
    </source>
</evidence>
<keyword evidence="1" id="KW-1015">Disulfide bond</keyword>
<dbReference type="PANTHER" id="PTHR22991:SF43">
    <property type="entry name" value="C-TYPE LECTIN-RELATED"/>
    <property type="match status" value="1"/>
</dbReference>
<dbReference type="InterPro" id="IPR050976">
    <property type="entry name" value="Snaclec"/>
</dbReference>
<dbReference type="InterPro" id="IPR016186">
    <property type="entry name" value="C-type_lectin-like/link_sf"/>
</dbReference>
<dbReference type="InterPro" id="IPR016187">
    <property type="entry name" value="CTDL_fold"/>
</dbReference>
<dbReference type="PANTHER" id="PTHR22991">
    <property type="entry name" value="PROTEIN CBG13490"/>
    <property type="match status" value="1"/>
</dbReference>
<dbReference type="PROSITE" id="PS01180">
    <property type="entry name" value="CUB"/>
    <property type="match status" value="1"/>
</dbReference>